<keyword evidence="2 5" id="KW-0064">Aspartyl protease</keyword>
<keyword evidence="10" id="KW-1185">Reference proteome</keyword>
<accession>A0A9P6IBN8</accession>
<evidence type="ECO:0000256" key="7">
    <source>
        <dbReference type="SAM" id="SignalP"/>
    </source>
</evidence>
<sequence length="567" mass="59072">MKSGLLVALAGATAAVTSVAAAHVRRETIKGDGYLSIPVDEIKPDLSHLSTRDAIDVIIVNRQYYYSLGIDIGTPSQKITVLLDTGSSELWVNPDCSTAPSASQARACSSAGQYIPRNSRTPPIGPFDSRKLNYGDSSQPDTLTSAEIAYYTDTISFSGSGKITNQTFGVVTKSTGISTGILGLAPDLKSGYSAGKPYSLVINSLQEQGVINSRVFALDLRHAGSDSGALIFGGLDKGKYIGRLEQVPMSTGARGEPRLAVTLSSVGMISPKGDAKTYNLADADKNVMLDSGTTLSRLHASLANQILGDLKATSAEGGYWVADCALRTPPLTNGGSDAYITFQFGRKTIRIPLSDFILDMGPKSGQCYVGLVITTDQQILGDSVLRAGYFVFDWDNQAIHIAQAANCGRDAIVAIGKGKDAVPSSAVGLCDGPSGYSDDDPTVSQLPKVSTTEVMNPATTAILRGPGAGNGQTFSISFTMPSYGTVKSSATASSAAATSAATQETTKTLTPSSQTTSPHDTSQDPASTSTAGSNDSHSGAVSWRTESRDLCLVLGSAMTLAALLWNV</sequence>
<keyword evidence="4" id="KW-1015">Disulfide bond</keyword>
<feature type="signal peptide" evidence="7">
    <location>
        <begin position="1"/>
        <end position="21"/>
    </location>
</feature>
<feature type="compositionally biased region" description="Low complexity" evidence="6">
    <location>
        <begin position="500"/>
        <end position="517"/>
    </location>
</feature>
<feature type="disulfide bond" evidence="4">
    <location>
        <begin position="324"/>
        <end position="367"/>
    </location>
</feature>
<comment type="caution">
    <text evidence="9">The sequence shown here is derived from an EMBL/GenBank/DDBJ whole genome shotgun (WGS) entry which is preliminary data.</text>
</comment>
<dbReference type="PANTHER" id="PTHR47966:SF65">
    <property type="entry name" value="ASPARTIC-TYPE ENDOPEPTIDASE"/>
    <property type="match status" value="1"/>
</dbReference>
<dbReference type="GO" id="GO:0006508">
    <property type="term" value="P:proteolysis"/>
    <property type="evidence" value="ECO:0007669"/>
    <property type="project" value="UniProtKB-KW"/>
</dbReference>
<dbReference type="Proteomes" id="UP000781932">
    <property type="component" value="Unassembled WGS sequence"/>
</dbReference>
<feature type="chain" id="PRO_5040480124" evidence="7">
    <location>
        <begin position="22"/>
        <end position="567"/>
    </location>
</feature>
<dbReference type="Gene3D" id="2.40.70.10">
    <property type="entry name" value="Acid Proteases"/>
    <property type="match status" value="2"/>
</dbReference>
<name>A0A9P6IBN8_9PEZI</name>
<comment type="similarity">
    <text evidence="1 5">Belongs to the peptidase A1 family.</text>
</comment>
<evidence type="ECO:0000256" key="4">
    <source>
        <dbReference type="PIRSR" id="PIRSR601461-2"/>
    </source>
</evidence>
<reference evidence="9" key="1">
    <citation type="submission" date="2020-03" db="EMBL/GenBank/DDBJ databases">
        <authorList>
            <person name="He L."/>
        </authorList>
    </citation>
    <scope>NUCLEOTIDE SEQUENCE</scope>
    <source>
        <strain evidence="9">CkLH20</strain>
    </source>
</reference>
<dbReference type="GO" id="GO:0004190">
    <property type="term" value="F:aspartic-type endopeptidase activity"/>
    <property type="evidence" value="ECO:0007669"/>
    <property type="project" value="UniProtKB-KW"/>
</dbReference>
<evidence type="ECO:0000259" key="8">
    <source>
        <dbReference type="PROSITE" id="PS51767"/>
    </source>
</evidence>
<evidence type="ECO:0000256" key="1">
    <source>
        <dbReference type="ARBA" id="ARBA00007447"/>
    </source>
</evidence>
<keyword evidence="5" id="KW-0378">Hydrolase</keyword>
<feature type="region of interest" description="Disordered" evidence="6">
    <location>
        <begin position="500"/>
        <end position="541"/>
    </location>
</feature>
<dbReference type="RefSeq" id="XP_038748858.1">
    <property type="nucleotide sequence ID" value="XM_038885659.1"/>
</dbReference>
<proteinExistence type="inferred from homology"/>
<feature type="domain" description="Peptidase A1" evidence="8">
    <location>
        <begin position="66"/>
        <end position="402"/>
    </location>
</feature>
<gene>
    <name evidence="9" type="ORF">CkaCkLH20_02940</name>
</gene>
<reference evidence="9" key="2">
    <citation type="submission" date="2020-11" db="EMBL/GenBank/DDBJ databases">
        <title>Whole genome sequencing of Colletotrichum sp.</title>
        <authorList>
            <person name="Li H."/>
        </authorList>
    </citation>
    <scope>NUCLEOTIDE SEQUENCE</scope>
    <source>
        <strain evidence="9">CkLH20</strain>
    </source>
</reference>
<dbReference type="OrthoDB" id="771136at2759"/>
<dbReference type="PRINTS" id="PR00792">
    <property type="entry name" value="PEPSIN"/>
</dbReference>
<dbReference type="SUPFAM" id="SSF50630">
    <property type="entry name" value="Acid proteases"/>
    <property type="match status" value="1"/>
</dbReference>
<evidence type="ECO:0000256" key="2">
    <source>
        <dbReference type="ARBA" id="ARBA00022750"/>
    </source>
</evidence>
<dbReference type="PROSITE" id="PS51767">
    <property type="entry name" value="PEPTIDASE_A1"/>
    <property type="match status" value="1"/>
</dbReference>
<feature type="compositionally biased region" description="Polar residues" evidence="6">
    <location>
        <begin position="518"/>
        <end position="539"/>
    </location>
</feature>
<protein>
    <submittedName>
        <fullName evidence="9">Eukaryotic aspartyl protease</fullName>
    </submittedName>
</protein>
<keyword evidence="7" id="KW-0732">Signal</keyword>
<evidence type="ECO:0000313" key="9">
    <source>
        <dbReference type="EMBL" id="KAF9879397.1"/>
    </source>
</evidence>
<evidence type="ECO:0000256" key="5">
    <source>
        <dbReference type="RuleBase" id="RU000454"/>
    </source>
</evidence>
<dbReference type="PANTHER" id="PTHR47966">
    <property type="entry name" value="BETA-SITE APP-CLEAVING ENZYME, ISOFORM A-RELATED"/>
    <property type="match status" value="1"/>
</dbReference>
<keyword evidence="5 9" id="KW-0645">Protease</keyword>
<evidence type="ECO:0000256" key="6">
    <source>
        <dbReference type="SAM" id="MobiDB-lite"/>
    </source>
</evidence>
<evidence type="ECO:0000313" key="10">
    <source>
        <dbReference type="Proteomes" id="UP000781932"/>
    </source>
</evidence>
<feature type="active site" evidence="3">
    <location>
        <position position="290"/>
    </location>
</feature>
<dbReference type="InterPro" id="IPR033121">
    <property type="entry name" value="PEPTIDASE_A1"/>
</dbReference>
<dbReference type="InterPro" id="IPR001461">
    <property type="entry name" value="Aspartic_peptidase_A1"/>
</dbReference>
<dbReference type="InterPro" id="IPR021109">
    <property type="entry name" value="Peptidase_aspartic_dom_sf"/>
</dbReference>
<feature type="active site" evidence="3">
    <location>
        <position position="84"/>
    </location>
</feature>
<evidence type="ECO:0000256" key="3">
    <source>
        <dbReference type="PIRSR" id="PIRSR601461-1"/>
    </source>
</evidence>
<dbReference type="GeneID" id="62158733"/>
<dbReference type="Pfam" id="PF00026">
    <property type="entry name" value="Asp"/>
    <property type="match status" value="1"/>
</dbReference>
<dbReference type="AlphaFoldDB" id="A0A9P6IBN8"/>
<dbReference type="InterPro" id="IPR001969">
    <property type="entry name" value="Aspartic_peptidase_AS"/>
</dbReference>
<dbReference type="PROSITE" id="PS00141">
    <property type="entry name" value="ASP_PROTEASE"/>
    <property type="match status" value="1"/>
</dbReference>
<organism evidence="9 10">
    <name type="scientific">Colletotrichum karsti</name>
    <dbReference type="NCBI Taxonomy" id="1095194"/>
    <lineage>
        <taxon>Eukaryota</taxon>
        <taxon>Fungi</taxon>
        <taxon>Dikarya</taxon>
        <taxon>Ascomycota</taxon>
        <taxon>Pezizomycotina</taxon>
        <taxon>Sordariomycetes</taxon>
        <taxon>Hypocreomycetidae</taxon>
        <taxon>Glomerellales</taxon>
        <taxon>Glomerellaceae</taxon>
        <taxon>Colletotrichum</taxon>
        <taxon>Colletotrichum boninense species complex</taxon>
    </lineage>
</organism>
<dbReference type="EMBL" id="JAATWM020000007">
    <property type="protein sequence ID" value="KAF9879397.1"/>
    <property type="molecule type" value="Genomic_DNA"/>
</dbReference>